<dbReference type="EMBL" id="FWFR01000003">
    <property type="protein sequence ID" value="SLN72301.1"/>
    <property type="molecule type" value="Genomic_DNA"/>
</dbReference>
<dbReference type="RefSeq" id="WP_085884796.1">
    <property type="nucleotide sequence ID" value="NZ_FWFR01000003.1"/>
</dbReference>
<sequence>MIRPNHPSMSIVRQCRLVPISRSSFYNAASGENPENLALMAEIDRQFLDAPFYGARQMTRRLRAAGRRVSVERVRRLMRLMRLMSIYSKRRISVPARGTGTTRICCADLGSIGPTSCCARLSSMSRWPRASRGGPAW</sequence>
<gene>
    <name evidence="2" type="ORF">OCH7691_03453</name>
</gene>
<dbReference type="Proteomes" id="UP000193200">
    <property type="component" value="Unassembled WGS sequence"/>
</dbReference>
<name>A0A1Y5TZ98_9PROT</name>
<dbReference type="OrthoDB" id="9814072at2"/>
<keyword evidence="3" id="KW-1185">Reference proteome</keyword>
<feature type="domain" description="HTH-like" evidence="1">
    <location>
        <begin position="36"/>
        <end position="91"/>
    </location>
</feature>
<evidence type="ECO:0000313" key="2">
    <source>
        <dbReference type="EMBL" id="SLN72301.1"/>
    </source>
</evidence>
<dbReference type="AlphaFoldDB" id="A0A1Y5TZ98"/>
<proteinExistence type="predicted"/>
<reference evidence="2 3" key="1">
    <citation type="submission" date="2017-03" db="EMBL/GenBank/DDBJ databases">
        <authorList>
            <person name="Afonso C.L."/>
            <person name="Miller P.J."/>
            <person name="Scott M.A."/>
            <person name="Spackman E."/>
            <person name="Goraichik I."/>
            <person name="Dimitrov K.M."/>
            <person name="Suarez D.L."/>
            <person name="Swayne D.E."/>
        </authorList>
    </citation>
    <scope>NUCLEOTIDE SEQUENCE [LARGE SCALE GENOMIC DNA]</scope>
    <source>
        <strain evidence="2 3">CECT 7691</strain>
    </source>
</reference>
<dbReference type="Pfam" id="PF13276">
    <property type="entry name" value="HTH_21"/>
    <property type="match status" value="1"/>
</dbReference>
<dbReference type="InterPro" id="IPR025948">
    <property type="entry name" value="HTH-like_dom"/>
</dbReference>
<evidence type="ECO:0000313" key="3">
    <source>
        <dbReference type="Proteomes" id="UP000193200"/>
    </source>
</evidence>
<organism evidence="2 3">
    <name type="scientific">Oceanibacterium hippocampi</name>
    <dbReference type="NCBI Taxonomy" id="745714"/>
    <lineage>
        <taxon>Bacteria</taxon>
        <taxon>Pseudomonadati</taxon>
        <taxon>Pseudomonadota</taxon>
        <taxon>Alphaproteobacteria</taxon>
        <taxon>Sneathiellales</taxon>
        <taxon>Sneathiellaceae</taxon>
        <taxon>Oceanibacterium</taxon>
    </lineage>
</organism>
<protein>
    <recommendedName>
        <fullName evidence="1">HTH-like domain-containing protein</fullName>
    </recommendedName>
</protein>
<accession>A0A1Y5TZ98</accession>
<dbReference type="InParanoid" id="A0A1Y5TZ98"/>
<evidence type="ECO:0000259" key="1">
    <source>
        <dbReference type="Pfam" id="PF13276"/>
    </source>
</evidence>